<dbReference type="KEGG" id="cee:CENDO_11035"/>
<dbReference type="PANTHER" id="PTHR30154:SF34">
    <property type="entry name" value="TRANSCRIPTIONAL REGULATOR AZLB"/>
    <property type="match status" value="1"/>
</dbReference>
<organism evidence="5 6">
    <name type="scientific">Corynebacterium endometrii</name>
    <dbReference type="NCBI Taxonomy" id="2488819"/>
    <lineage>
        <taxon>Bacteria</taxon>
        <taxon>Bacillati</taxon>
        <taxon>Actinomycetota</taxon>
        <taxon>Actinomycetes</taxon>
        <taxon>Mycobacteriales</taxon>
        <taxon>Corynebacteriaceae</taxon>
        <taxon>Corynebacterium</taxon>
    </lineage>
</organism>
<evidence type="ECO:0000256" key="2">
    <source>
        <dbReference type="ARBA" id="ARBA00023125"/>
    </source>
</evidence>
<dbReference type="AlphaFoldDB" id="A0A4P7QKU0"/>
<evidence type="ECO:0000313" key="5">
    <source>
        <dbReference type="EMBL" id="QCB29457.1"/>
    </source>
</evidence>
<sequence>MDKPRIDPSSPGALDEVDRQLIAAVIRAPVASYAQWAQELGVSAHTVARRYRRLHSGGIVRVVGRTLPGFGGRLAWLMRIQASPDKLERAARELARVPTTRWVRFSLDGGELTCGALTTLNPEAEFLTRLRAGLGQGAIHMHQLLTVWGAPGAVVTSPEPLDAADRHLLELLSRDGRASTTELAAQLGVDQATVSRRRSKLIANGVAYFEADIHPDALSRTGDALFWFQVSPGHVRALGEYLYASGVCRFVAACSGRYQLVANAIVESPRGLTRFYDSLADAPIPATAILGCDILPMGRALKRAG</sequence>
<dbReference type="PANTHER" id="PTHR30154">
    <property type="entry name" value="LEUCINE-RESPONSIVE REGULATORY PROTEIN"/>
    <property type="match status" value="1"/>
</dbReference>
<dbReference type="PRINTS" id="PR00033">
    <property type="entry name" value="HTHASNC"/>
</dbReference>
<evidence type="ECO:0000313" key="6">
    <source>
        <dbReference type="Proteomes" id="UP000296352"/>
    </source>
</evidence>
<name>A0A4P7QKU0_9CORY</name>
<reference evidence="5 6" key="1">
    <citation type="submission" date="2019-04" db="EMBL/GenBank/DDBJ databases">
        <title>Corynebacterium endometrii sp. nov., isolated from the uterus of a cow with endometritis.</title>
        <authorList>
            <person name="Ballas P."/>
            <person name="Ruckert C."/>
            <person name="Wagener K."/>
            <person name="Drillich M."/>
            <person name="Kaempfer P."/>
            <person name="Busse H.-J."/>
            <person name="Ehling-Schulz M."/>
        </authorList>
    </citation>
    <scope>NUCLEOTIDE SEQUENCE [LARGE SCALE GENOMIC DNA]</scope>
    <source>
        <strain evidence="5 6">LMM-1653</strain>
    </source>
</reference>
<dbReference type="Gene3D" id="1.10.10.10">
    <property type="entry name" value="Winged helix-like DNA-binding domain superfamily/Winged helix DNA-binding domain"/>
    <property type="match status" value="2"/>
</dbReference>
<dbReference type="EMBL" id="CP039247">
    <property type="protein sequence ID" value="QCB29457.1"/>
    <property type="molecule type" value="Genomic_DNA"/>
</dbReference>
<evidence type="ECO:0000256" key="1">
    <source>
        <dbReference type="ARBA" id="ARBA00023015"/>
    </source>
</evidence>
<dbReference type="RefSeq" id="WP_136142038.1">
    <property type="nucleotide sequence ID" value="NZ_CP039247.1"/>
</dbReference>
<dbReference type="Pfam" id="PF13404">
    <property type="entry name" value="HTH_AsnC-type"/>
    <property type="match status" value="2"/>
</dbReference>
<dbReference type="PROSITE" id="PS50956">
    <property type="entry name" value="HTH_ASNC_2"/>
    <property type="match status" value="1"/>
</dbReference>
<keyword evidence="2 5" id="KW-0238">DNA-binding</keyword>
<accession>A0A4P7QKU0</accession>
<dbReference type="Proteomes" id="UP000296352">
    <property type="component" value="Chromosome"/>
</dbReference>
<dbReference type="InterPro" id="IPR000485">
    <property type="entry name" value="AsnC-type_HTH_dom"/>
</dbReference>
<dbReference type="InterPro" id="IPR036388">
    <property type="entry name" value="WH-like_DNA-bd_sf"/>
</dbReference>
<dbReference type="GO" id="GO:0005829">
    <property type="term" value="C:cytosol"/>
    <property type="evidence" value="ECO:0007669"/>
    <property type="project" value="TreeGrafter"/>
</dbReference>
<feature type="domain" description="HTH asnC-type" evidence="4">
    <location>
        <begin position="161"/>
        <end position="221"/>
    </location>
</feature>
<keyword evidence="1" id="KW-0805">Transcription regulation</keyword>
<keyword evidence="6" id="KW-1185">Reference proteome</keyword>
<dbReference type="InterPro" id="IPR036390">
    <property type="entry name" value="WH_DNA-bd_sf"/>
</dbReference>
<keyword evidence="3" id="KW-0804">Transcription</keyword>
<dbReference type="SMART" id="SM00344">
    <property type="entry name" value="HTH_ASNC"/>
    <property type="match status" value="1"/>
</dbReference>
<dbReference type="SUPFAM" id="SSF46785">
    <property type="entry name" value="Winged helix' DNA-binding domain"/>
    <property type="match status" value="2"/>
</dbReference>
<gene>
    <name evidence="5" type="ORF">CENDO_11035</name>
</gene>
<evidence type="ECO:0000256" key="3">
    <source>
        <dbReference type="ARBA" id="ARBA00023163"/>
    </source>
</evidence>
<dbReference type="OrthoDB" id="3453230at2"/>
<proteinExistence type="predicted"/>
<dbReference type="GO" id="GO:0043200">
    <property type="term" value="P:response to amino acid"/>
    <property type="evidence" value="ECO:0007669"/>
    <property type="project" value="TreeGrafter"/>
</dbReference>
<evidence type="ECO:0000259" key="4">
    <source>
        <dbReference type="PROSITE" id="PS50956"/>
    </source>
</evidence>
<dbReference type="InterPro" id="IPR019888">
    <property type="entry name" value="Tscrpt_reg_AsnC-like"/>
</dbReference>
<dbReference type="GO" id="GO:0043565">
    <property type="term" value="F:sequence-specific DNA binding"/>
    <property type="evidence" value="ECO:0007669"/>
    <property type="project" value="InterPro"/>
</dbReference>
<protein>
    <submittedName>
        <fullName evidence="5">DNA-binding transcriptional regulator AsnC</fullName>
    </submittedName>
</protein>